<comment type="catalytic activity">
    <reaction evidence="3">
        <text>cytidine(34) in elongator tRNA(Met) + acetate + ATP = N(4)-acetylcytidine(34) in elongator tRNA(Met) + AMP + diphosphate</text>
        <dbReference type="Rhea" id="RHEA:58144"/>
        <dbReference type="Rhea" id="RHEA-COMP:10693"/>
        <dbReference type="Rhea" id="RHEA-COMP:10694"/>
        <dbReference type="ChEBI" id="CHEBI:30089"/>
        <dbReference type="ChEBI" id="CHEBI:30616"/>
        <dbReference type="ChEBI" id="CHEBI:33019"/>
        <dbReference type="ChEBI" id="CHEBI:74900"/>
        <dbReference type="ChEBI" id="CHEBI:82748"/>
        <dbReference type="ChEBI" id="CHEBI:456215"/>
    </reaction>
</comment>
<comment type="function">
    <text evidence="3">Catalyzes the formation of N(4)-acetylcytidine (ac(4)C) at the wobble position of elongator tRNA(Met), using acetate and ATP as substrates. First activates an acetate ion to form acetyladenylate (Ac-AMP) and then transfers the acetyl group to tRNA to form ac(4)C34.</text>
</comment>
<comment type="similarity">
    <text evidence="3">Belongs to the TmcAL family.</text>
</comment>
<accession>A0A2P6MEN0</accession>
<keyword evidence="3" id="KW-0820">tRNA-binding</keyword>
<dbReference type="PANTHER" id="PTHR37825">
    <property type="entry name" value="TRNA(MET) CYTIDINE ACETATE LIGASE"/>
    <property type="match status" value="1"/>
</dbReference>
<dbReference type="NCBIfam" id="NF010191">
    <property type="entry name" value="PRK13670.1"/>
    <property type="match status" value="1"/>
</dbReference>
<evidence type="ECO:0000256" key="1">
    <source>
        <dbReference type="ARBA" id="ARBA00022598"/>
    </source>
</evidence>
<dbReference type="GO" id="GO:0000049">
    <property type="term" value="F:tRNA binding"/>
    <property type="evidence" value="ECO:0007669"/>
    <property type="project" value="UniProtKB-KW"/>
</dbReference>
<feature type="binding site" evidence="3">
    <location>
        <position position="162"/>
    </location>
    <ligand>
        <name>ATP</name>
        <dbReference type="ChEBI" id="CHEBI:30616"/>
    </ligand>
</feature>
<comment type="subcellular location">
    <subcellularLocation>
        <location evidence="3">Cytoplasm</location>
    </subcellularLocation>
</comment>
<dbReference type="Pfam" id="PF05636">
    <property type="entry name" value="HIGH_NTase1"/>
    <property type="match status" value="1"/>
</dbReference>
<dbReference type="EMBL" id="PVNS01000012">
    <property type="protein sequence ID" value="PRO64742.1"/>
    <property type="molecule type" value="Genomic_DNA"/>
</dbReference>
<evidence type="ECO:0000313" key="5">
    <source>
        <dbReference type="Proteomes" id="UP000243650"/>
    </source>
</evidence>
<name>A0A2P6MEN0_ALKUR</name>
<dbReference type="GO" id="GO:0005524">
    <property type="term" value="F:ATP binding"/>
    <property type="evidence" value="ECO:0007669"/>
    <property type="project" value="UniProtKB-KW"/>
</dbReference>
<dbReference type="GO" id="GO:0006400">
    <property type="term" value="P:tRNA modification"/>
    <property type="evidence" value="ECO:0007669"/>
    <property type="project" value="UniProtKB-UniRule"/>
</dbReference>
<dbReference type="EC" id="6.3.4.-" evidence="3"/>
<feature type="binding site" evidence="3">
    <location>
        <begin position="7"/>
        <end position="20"/>
    </location>
    <ligand>
        <name>ATP</name>
        <dbReference type="ChEBI" id="CHEBI:30616"/>
    </ligand>
</feature>
<dbReference type="InterPro" id="IPR008513">
    <property type="entry name" value="tRNA(Met)_cyd_acetate_ligase"/>
</dbReference>
<dbReference type="HAMAP" id="MF_01539">
    <property type="entry name" value="TmcAL"/>
    <property type="match status" value="1"/>
</dbReference>
<keyword evidence="3" id="KW-0694">RNA-binding</keyword>
<dbReference type="Proteomes" id="UP000243650">
    <property type="component" value="Unassembled WGS sequence"/>
</dbReference>
<dbReference type="PANTHER" id="PTHR37825:SF1">
    <property type="entry name" value="TRNA(MET) CYTIDINE ACETATE LIGASE"/>
    <property type="match status" value="1"/>
</dbReference>
<dbReference type="GO" id="GO:0016879">
    <property type="term" value="F:ligase activity, forming carbon-nitrogen bonds"/>
    <property type="evidence" value="ECO:0007669"/>
    <property type="project" value="UniProtKB-UniRule"/>
</dbReference>
<dbReference type="Gene3D" id="3.40.50.620">
    <property type="entry name" value="HUPs"/>
    <property type="match status" value="1"/>
</dbReference>
<comment type="caution">
    <text evidence="4">The sequence shown here is derived from an EMBL/GenBank/DDBJ whole genome shotgun (WGS) entry which is preliminary data.</text>
</comment>
<dbReference type="OrthoDB" id="9769796at2"/>
<dbReference type="GO" id="GO:0016740">
    <property type="term" value="F:transferase activity"/>
    <property type="evidence" value="ECO:0007669"/>
    <property type="project" value="UniProtKB-KW"/>
</dbReference>
<organism evidence="4 5">
    <name type="scientific">Alkalicoccus urumqiensis</name>
    <name type="common">Bacillus urumqiensis</name>
    <dbReference type="NCBI Taxonomy" id="1548213"/>
    <lineage>
        <taxon>Bacteria</taxon>
        <taxon>Bacillati</taxon>
        <taxon>Bacillota</taxon>
        <taxon>Bacilli</taxon>
        <taxon>Bacillales</taxon>
        <taxon>Bacillaceae</taxon>
        <taxon>Alkalicoccus</taxon>
    </lineage>
</organism>
<keyword evidence="1 3" id="KW-0436">Ligase</keyword>
<gene>
    <name evidence="3" type="primary">tmcAL</name>
    <name evidence="4" type="ORF">C6I21_12585</name>
</gene>
<evidence type="ECO:0000256" key="3">
    <source>
        <dbReference type="HAMAP-Rule" id="MF_01539"/>
    </source>
</evidence>
<dbReference type="GO" id="GO:0005737">
    <property type="term" value="C:cytoplasm"/>
    <property type="evidence" value="ECO:0007669"/>
    <property type="project" value="UniProtKB-SubCell"/>
</dbReference>
<evidence type="ECO:0000256" key="2">
    <source>
        <dbReference type="ARBA" id="ARBA00022694"/>
    </source>
</evidence>
<protein>
    <recommendedName>
        <fullName evidence="3">tRNA(Met) cytidine acetate ligase</fullName>
        <ecNumber evidence="3">6.3.4.-</ecNumber>
    </recommendedName>
</protein>
<keyword evidence="4" id="KW-0808">Transferase</keyword>
<keyword evidence="3" id="KW-0963">Cytoplasm</keyword>
<dbReference type="RefSeq" id="WP_105959838.1">
    <property type="nucleotide sequence ID" value="NZ_PVNS01000012.1"/>
</dbReference>
<evidence type="ECO:0000313" key="4">
    <source>
        <dbReference type="EMBL" id="PRO64742.1"/>
    </source>
</evidence>
<dbReference type="SUPFAM" id="SSF52374">
    <property type="entry name" value="Nucleotidylyl transferase"/>
    <property type="match status" value="1"/>
</dbReference>
<dbReference type="InterPro" id="IPR014729">
    <property type="entry name" value="Rossmann-like_a/b/a_fold"/>
</dbReference>
<proteinExistence type="inferred from homology"/>
<feature type="binding site" evidence="3">
    <location>
        <begin position="185"/>
        <end position="186"/>
    </location>
    <ligand>
        <name>ATP</name>
        <dbReference type="ChEBI" id="CHEBI:30616"/>
    </ligand>
</feature>
<keyword evidence="2 3" id="KW-0819">tRNA processing</keyword>
<keyword evidence="3" id="KW-0547">Nucleotide-binding</keyword>
<keyword evidence="5" id="KW-1185">Reference proteome</keyword>
<keyword evidence="3" id="KW-0067">ATP-binding</keyword>
<reference evidence="4 5" key="1">
    <citation type="submission" date="2018-03" db="EMBL/GenBank/DDBJ databases">
        <title>Bacillus urumqiensis sp. nov., a moderately haloalkaliphilic bacterium isolated from a salt lake.</title>
        <authorList>
            <person name="Zhao B."/>
            <person name="Liao Z."/>
        </authorList>
    </citation>
    <scope>NUCLEOTIDE SEQUENCE [LARGE SCALE GENOMIC DNA]</scope>
    <source>
        <strain evidence="4 5">BZ-SZ-XJ18</strain>
    </source>
</reference>
<feature type="binding site" evidence="3">
    <location>
        <position position="101"/>
    </location>
    <ligand>
        <name>ATP</name>
        <dbReference type="ChEBI" id="CHEBI:30616"/>
    </ligand>
</feature>
<sequence length="397" mass="44324">MNAAGLIVEYNPFHFGHLHHLEAAKKATGADITAACMSGSFLQRGEPAVIDKWARTEMALHAGIDIVCELPPAYSVQHAPLFAKGAVETLAALSVSTICFGSESGRTEPFLEAFRLLEKNESVIKPHLKKELSEGRSYPAAYHRAVCSAGLSHPSLDLTKPNNVLGLEYVKQASRFNIDCSTIQRIDADYHDETPGTSRIASATSIRRLLHSRGAHAADEYMPFPGPLHNYVGAQGLRSWEDYYPILRHQITILGPEGLAEIYEVKEGLEHRIYNNRNQPDFQTFIQAVKSKRYTQTSLQRLSVRILLGSKRSTVNALTSSPVDSIQLLGLSKKGRAYIKSMRAEFTAPVFTMPKEAKTPLQRDSIRAEEVYRSAQQPETYSPYHEKIRLYPEMLSR</sequence>
<dbReference type="AlphaFoldDB" id="A0A2P6MEN0"/>